<feature type="binding site" description="axial binding residue" evidence="11">
    <location>
        <position position="464"/>
    </location>
    <ligand>
        <name>heme</name>
        <dbReference type="ChEBI" id="CHEBI:30413"/>
    </ligand>
    <ligandPart>
        <name>Fe</name>
        <dbReference type="ChEBI" id="CHEBI:18248"/>
    </ligandPart>
</feature>
<comment type="similarity">
    <text evidence="2 12">Belongs to the cytochrome P450 family.</text>
</comment>
<dbReference type="PRINTS" id="PR00463">
    <property type="entry name" value="EP450I"/>
</dbReference>
<dbReference type="PRINTS" id="PR00385">
    <property type="entry name" value="P450"/>
</dbReference>
<reference evidence="14" key="1">
    <citation type="submission" date="2023-02" db="EMBL/GenBank/DDBJ databases">
        <title>Genome of toxic invasive species Heracleum sosnowskyi carries increased number of genes despite the absence of recent whole-genome duplications.</title>
        <authorList>
            <person name="Schelkunov M."/>
            <person name="Shtratnikova V."/>
            <person name="Makarenko M."/>
            <person name="Klepikova A."/>
            <person name="Omelchenko D."/>
            <person name="Novikova G."/>
            <person name="Obukhova E."/>
            <person name="Bogdanov V."/>
            <person name="Penin A."/>
            <person name="Logacheva M."/>
        </authorList>
    </citation>
    <scope>NUCLEOTIDE SEQUENCE</scope>
    <source>
        <strain evidence="14">Hsosn_3</strain>
        <tissue evidence="14">Leaf</tissue>
    </source>
</reference>
<dbReference type="PANTHER" id="PTHR24282">
    <property type="entry name" value="CYTOCHROME P450 FAMILY MEMBER"/>
    <property type="match status" value="1"/>
</dbReference>
<accession>A0AAD8HA35</accession>
<dbReference type="GO" id="GO:0020037">
    <property type="term" value="F:heme binding"/>
    <property type="evidence" value="ECO:0007669"/>
    <property type="project" value="InterPro"/>
</dbReference>
<feature type="transmembrane region" description="Helical" evidence="13">
    <location>
        <begin position="6"/>
        <end position="27"/>
    </location>
</feature>
<evidence type="ECO:0000256" key="5">
    <source>
        <dbReference type="ARBA" id="ARBA00022723"/>
    </source>
</evidence>
<evidence type="ECO:0000256" key="11">
    <source>
        <dbReference type="PIRSR" id="PIRSR602401-1"/>
    </source>
</evidence>
<dbReference type="PANTHER" id="PTHR24282:SF269">
    <property type="entry name" value="CYTOCHROME P450, REVERSE TRANSCRIPTASE, RNA-DEPENDENT DNA POLYMERASE-RELATED"/>
    <property type="match status" value="1"/>
</dbReference>
<comment type="cofactor">
    <cofactor evidence="11">
        <name>heme</name>
        <dbReference type="ChEBI" id="CHEBI:30413"/>
    </cofactor>
</comment>
<evidence type="ECO:0000256" key="6">
    <source>
        <dbReference type="ARBA" id="ARBA00022989"/>
    </source>
</evidence>
<dbReference type="GO" id="GO:0016705">
    <property type="term" value="F:oxidoreductase activity, acting on paired donors, with incorporation or reduction of molecular oxygen"/>
    <property type="evidence" value="ECO:0007669"/>
    <property type="project" value="InterPro"/>
</dbReference>
<reference evidence="14" key="2">
    <citation type="submission" date="2023-05" db="EMBL/GenBank/DDBJ databases">
        <authorList>
            <person name="Schelkunov M.I."/>
        </authorList>
    </citation>
    <scope>NUCLEOTIDE SEQUENCE</scope>
    <source>
        <strain evidence="14">Hsosn_3</strain>
        <tissue evidence="14">Leaf</tissue>
    </source>
</reference>
<dbReference type="InterPro" id="IPR002401">
    <property type="entry name" value="Cyt_P450_E_grp-I"/>
</dbReference>
<dbReference type="GO" id="GO:0005506">
    <property type="term" value="F:iron ion binding"/>
    <property type="evidence" value="ECO:0007669"/>
    <property type="project" value="InterPro"/>
</dbReference>
<dbReference type="InterPro" id="IPR050665">
    <property type="entry name" value="Cytochrome_P450_Monooxygen"/>
</dbReference>
<dbReference type="GO" id="GO:0004497">
    <property type="term" value="F:monooxygenase activity"/>
    <property type="evidence" value="ECO:0007669"/>
    <property type="project" value="UniProtKB-KW"/>
</dbReference>
<dbReference type="InterPro" id="IPR001128">
    <property type="entry name" value="Cyt_P450"/>
</dbReference>
<evidence type="ECO:0000256" key="9">
    <source>
        <dbReference type="ARBA" id="ARBA00023033"/>
    </source>
</evidence>
<dbReference type="Gene3D" id="1.10.630.10">
    <property type="entry name" value="Cytochrome P450"/>
    <property type="match status" value="1"/>
</dbReference>
<evidence type="ECO:0000256" key="3">
    <source>
        <dbReference type="ARBA" id="ARBA00022617"/>
    </source>
</evidence>
<dbReference type="Proteomes" id="UP001237642">
    <property type="component" value="Unassembled WGS sequence"/>
</dbReference>
<evidence type="ECO:0000256" key="2">
    <source>
        <dbReference type="ARBA" id="ARBA00010617"/>
    </source>
</evidence>
<protein>
    <submittedName>
        <fullName evidence="14">11-oxo-beta-amyrin 30-oxidase</fullName>
    </submittedName>
</protein>
<keyword evidence="6 13" id="KW-1133">Transmembrane helix</keyword>
<keyword evidence="5 11" id="KW-0479">Metal-binding</keyword>
<dbReference type="AlphaFoldDB" id="A0AAD8HA35"/>
<proteinExistence type="inferred from homology"/>
<dbReference type="InterPro" id="IPR017972">
    <property type="entry name" value="Cyt_P450_CS"/>
</dbReference>
<keyword evidence="7 12" id="KW-0560">Oxidoreductase</keyword>
<evidence type="ECO:0000256" key="12">
    <source>
        <dbReference type="RuleBase" id="RU000461"/>
    </source>
</evidence>
<dbReference type="EMBL" id="JAUIZM010000010">
    <property type="protein sequence ID" value="KAK1362564.1"/>
    <property type="molecule type" value="Genomic_DNA"/>
</dbReference>
<keyword evidence="10 13" id="KW-0472">Membrane</keyword>
<keyword evidence="3 11" id="KW-0349">Heme</keyword>
<evidence type="ECO:0000256" key="7">
    <source>
        <dbReference type="ARBA" id="ARBA00023002"/>
    </source>
</evidence>
<gene>
    <name evidence="14" type="ORF">POM88_047038</name>
</gene>
<comment type="subcellular location">
    <subcellularLocation>
        <location evidence="1">Membrane</location>
    </subcellularLocation>
</comment>
<keyword evidence="4 13" id="KW-0812">Transmembrane</keyword>
<organism evidence="14 15">
    <name type="scientific">Heracleum sosnowskyi</name>
    <dbReference type="NCBI Taxonomy" id="360622"/>
    <lineage>
        <taxon>Eukaryota</taxon>
        <taxon>Viridiplantae</taxon>
        <taxon>Streptophyta</taxon>
        <taxon>Embryophyta</taxon>
        <taxon>Tracheophyta</taxon>
        <taxon>Spermatophyta</taxon>
        <taxon>Magnoliopsida</taxon>
        <taxon>eudicotyledons</taxon>
        <taxon>Gunneridae</taxon>
        <taxon>Pentapetalae</taxon>
        <taxon>asterids</taxon>
        <taxon>campanulids</taxon>
        <taxon>Apiales</taxon>
        <taxon>Apiaceae</taxon>
        <taxon>Apioideae</taxon>
        <taxon>apioid superclade</taxon>
        <taxon>Tordylieae</taxon>
        <taxon>Tordyliinae</taxon>
        <taxon>Heracleum</taxon>
    </lineage>
</organism>
<keyword evidence="8 11" id="KW-0408">Iron</keyword>
<evidence type="ECO:0000313" key="14">
    <source>
        <dbReference type="EMBL" id="KAK1362564.1"/>
    </source>
</evidence>
<evidence type="ECO:0000256" key="10">
    <source>
        <dbReference type="ARBA" id="ARBA00023136"/>
    </source>
</evidence>
<evidence type="ECO:0000256" key="1">
    <source>
        <dbReference type="ARBA" id="ARBA00004370"/>
    </source>
</evidence>
<evidence type="ECO:0000256" key="13">
    <source>
        <dbReference type="SAM" id="Phobius"/>
    </source>
</evidence>
<dbReference type="Pfam" id="PF00067">
    <property type="entry name" value="p450"/>
    <property type="match status" value="1"/>
</dbReference>
<dbReference type="GO" id="GO:0016020">
    <property type="term" value="C:membrane"/>
    <property type="evidence" value="ECO:0007669"/>
    <property type="project" value="UniProtKB-SubCell"/>
</dbReference>
<keyword evidence="15" id="KW-1185">Reference proteome</keyword>
<dbReference type="GO" id="GO:0009805">
    <property type="term" value="P:coumarin biosynthetic process"/>
    <property type="evidence" value="ECO:0007669"/>
    <property type="project" value="UniProtKB-ARBA"/>
</dbReference>
<evidence type="ECO:0000256" key="4">
    <source>
        <dbReference type="ARBA" id="ARBA00022692"/>
    </source>
</evidence>
<evidence type="ECO:0000256" key="8">
    <source>
        <dbReference type="ARBA" id="ARBA00023004"/>
    </source>
</evidence>
<sequence>MEVWKSVASIAISVILILIGNFALKLYQRQWVRPNRIQRQLKELGFKGNPYRFLHGDMKEFFSIAGGATSKPIEFSHDIGARVLPYEDHIVKKHGKNSFIWFGAKPRLNIMDPMLVKEILSKPDDFHKVYPDPVADLVVGGLSTAHGEKWPRHRKIINLAFNLEKLKGTLPEIYLSCKDTISKWKALVSATGTTEIDAWPYIENLARDMISRAAFGSNFEEGRRIFQLHEMQADLAFQFMGTSYIPWARHFKVKENRKMKVLNKEMIDQLSRIVKKREETLKKGEKVNKDDLLSVLIEATRKEMQEEGSGMSMEEVIDECKVFYSAGADSTARLLVWTMVCLSKHTDWQSRAREEVFQVMGKNDIDFEKLNHLRIINMILYEVLRLYPPAGMLLRATSKTTKLGNLTIPAWVHLTMPVIFHNHDAEIWGEDAKEFNPQRFSEGISNATKGLPVFIPFSWGPRTCIGQHFAMIEVKMAVAMILQNFSFELSPSYLHAPELYFLLRPQYGAKIILQDL</sequence>
<comment type="caution">
    <text evidence="14">The sequence shown here is derived from an EMBL/GenBank/DDBJ whole genome shotgun (WGS) entry which is preliminary data.</text>
</comment>
<dbReference type="InterPro" id="IPR036396">
    <property type="entry name" value="Cyt_P450_sf"/>
</dbReference>
<keyword evidence="9 12" id="KW-0503">Monooxygenase</keyword>
<name>A0AAD8HA35_9APIA</name>
<evidence type="ECO:0000313" key="15">
    <source>
        <dbReference type="Proteomes" id="UP001237642"/>
    </source>
</evidence>
<dbReference type="SUPFAM" id="SSF48264">
    <property type="entry name" value="Cytochrome P450"/>
    <property type="match status" value="1"/>
</dbReference>
<dbReference type="PROSITE" id="PS00086">
    <property type="entry name" value="CYTOCHROME_P450"/>
    <property type="match status" value="1"/>
</dbReference>